<sequence length="64" mass="7181">MAYMEAVGDDEQVSKDTFVSDTPRIIPTVKIFGKRMRRCMIVAANCIAIWMRISDLAVGKYGPI</sequence>
<reference evidence="2" key="1">
    <citation type="journal article" date="2011" name="PLoS Genet.">
        <title>Genomic analysis of the necrotrophic fungal pathogens Sclerotinia sclerotiorum and Botrytis cinerea.</title>
        <authorList>
            <person name="Amselem J."/>
            <person name="Cuomo C.A."/>
            <person name="van Kan J.A."/>
            <person name="Viaud M."/>
            <person name="Benito E.P."/>
            <person name="Couloux A."/>
            <person name="Coutinho P.M."/>
            <person name="de Vries R.P."/>
            <person name="Dyer P.S."/>
            <person name="Fillinger S."/>
            <person name="Fournier E."/>
            <person name="Gout L."/>
            <person name="Hahn M."/>
            <person name="Kohn L."/>
            <person name="Lapalu N."/>
            <person name="Plummer K.M."/>
            <person name="Pradier J.M."/>
            <person name="Quevillon E."/>
            <person name="Sharon A."/>
            <person name="Simon A."/>
            <person name="ten Have A."/>
            <person name="Tudzynski B."/>
            <person name="Tudzynski P."/>
            <person name="Wincker P."/>
            <person name="Andrew M."/>
            <person name="Anthouard V."/>
            <person name="Beever R.E."/>
            <person name="Beffa R."/>
            <person name="Benoit I."/>
            <person name="Bouzid O."/>
            <person name="Brault B."/>
            <person name="Chen Z."/>
            <person name="Choquer M."/>
            <person name="Collemare J."/>
            <person name="Cotton P."/>
            <person name="Danchin E.G."/>
            <person name="Da Silva C."/>
            <person name="Gautier A."/>
            <person name="Giraud C."/>
            <person name="Giraud T."/>
            <person name="Gonzalez C."/>
            <person name="Grossetete S."/>
            <person name="Guldener U."/>
            <person name="Henrissat B."/>
            <person name="Howlett B.J."/>
            <person name="Kodira C."/>
            <person name="Kretschmer M."/>
            <person name="Lappartient A."/>
            <person name="Leroch M."/>
            <person name="Levis C."/>
            <person name="Mauceli E."/>
            <person name="Neuveglise C."/>
            <person name="Oeser B."/>
            <person name="Pearson M."/>
            <person name="Poulain J."/>
            <person name="Poussereau N."/>
            <person name="Quesneville H."/>
            <person name="Rascle C."/>
            <person name="Schumacher J."/>
            <person name="Segurens B."/>
            <person name="Sexton A."/>
            <person name="Silva E."/>
            <person name="Sirven C."/>
            <person name="Soanes D.M."/>
            <person name="Talbot N.J."/>
            <person name="Templeton M."/>
            <person name="Yandava C."/>
            <person name="Yarden O."/>
            <person name="Zeng Q."/>
            <person name="Rollins J.A."/>
            <person name="Lebrun M.H."/>
            <person name="Dickman M."/>
        </authorList>
    </citation>
    <scope>NUCLEOTIDE SEQUENCE [LARGE SCALE GENOMIC DNA]</scope>
    <source>
        <strain evidence="2">ATCC 18683 / 1980 / Ss-1</strain>
    </source>
</reference>
<name>A7EAW1_SCLS1</name>
<dbReference type="EMBL" id="CH476623">
    <property type="protein sequence ID" value="EDN99589.1"/>
    <property type="molecule type" value="Genomic_DNA"/>
</dbReference>
<gene>
    <name evidence="1" type="ORF">SS1G_02444</name>
</gene>
<evidence type="ECO:0000313" key="2">
    <source>
        <dbReference type="Proteomes" id="UP000001312"/>
    </source>
</evidence>
<dbReference type="HOGENOM" id="CLU_2868957_0_0_1"/>
<dbReference type="RefSeq" id="XP_001596227.1">
    <property type="nucleotide sequence ID" value="XM_001596177.1"/>
</dbReference>
<protein>
    <submittedName>
        <fullName evidence="1">Uncharacterized protein</fullName>
    </submittedName>
</protein>
<dbReference type="GeneID" id="5492523"/>
<proteinExistence type="predicted"/>
<accession>A7EAW1</accession>
<keyword evidence="2" id="KW-1185">Reference proteome</keyword>
<dbReference type="Proteomes" id="UP000001312">
    <property type="component" value="Unassembled WGS sequence"/>
</dbReference>
<dbReference type="AlphaFoldDB" id="A7EAW1"/>
<dbReference type="InParanoid" id="A7EAW1"/>
<evidence type="ECO:0000313" key="1">
    <source>
        <dbReference type="EMBL" id="EDN99589.1"/>
    </source>
</evidence>
<dbReference type="KEGG" id="ssl:SS1G_02444"/>
<organism evidence="1 2">
    <name type="scientific">Sclerotinia sclerotiorum (strain ATCC 18683 / 1980 / Ss-1)</name>
    <name type="common">White mold</name>
    <name type="synonym">Whetzelinia sclerotiorum</name>
    <dbReference type="NCBI Taxonomy" id="665079"/>
    <lineage>
        <taxon>Eukaryota</taxon>
        <taxon>Fungi</taxon>
        <taxon>Dikarya</taxon>
        <taxon>Ascomycota</taxon>
        <taxon>Pezizomycotina</taxon>
        <taxon>Leotiomycetes</taxon>
        <taxon>Helotiales</taxon>
        <taxon>Sclerotiniaceae</taxon>
        <taxon>Sclerotinia</taxon>
    </lineage>
</organism>